<dbReference type="OrthoDB" id="8873919at2759"/>
<name>A0A9Q1AT02_9SAUR</name>
<feature type="region of interest" description="Disordered" evidence="1">
    <location>
        <begin position="72"/>
        <end position="144"/>
    </location>
</feature>
<evidence type="ECO:0000256" key="1">
    <source>
        <dbReference type="SAM" id="MobiDB-lite"/>
    </source>
</evidence>
<dbReference type="EMBL" id="JAPFRF010000018">
    <property type="protein sequence ID" value="KAJ7308270.1"/>
    <property type="molecule type" value="Genomic_DNA"/>
</dbReference>
<feature type="compositionally biased region" description="Polar residues" evidence="1">
    <location>
        <begin position="102"/>
        <end position="111"/>
    </location>
</feature>
<sequence>MYMLVAFEPEVGITSACILSSGVVVLVLTATHALIRASRTARGSQGEFSHTLYENDSACEAPAAAHLNNVRNVASPRPRPEIHREFSYLPGAEQKSPDGTPAASNLGSSRSGDPASEKESYGAPRMHGTLSPDSGLLRAHGKPWNGVTREMKNVLSWKPVGSGKDSTLV</sequence>
<dbReference type="AlphaFoldDB" id="A0A9Q1AT02"/>
<dbReference type="InterPro" id="IPR053101">
    <property type="entry name" value="TM221"/>
</dbReference>
<evidence type="ECO:0000313" key="4">
    <source>
        <dbReference type="Proteomes" id="UP001142489"/>
    </source>
</evidence>
<comment type="caution">
    <text evidence="3">The sequence shown here is derived from an EMBL/GenBank/DDBJ whole genome shotgun (WGS) entry which is preliminary data.</text>
</comment>
<dbReference type="Proteomes" id="UP001142489">
    <property type="component" value="Unassembled WGS sequence"/>
</dbReference>
<proteinExistence type="predicted"/>
<feature type="transmembrane region" description="Helical" evidence="2">
    <location>
        <begin position="12"/>
        <end position="35"/>
    </location>
</feature>
<keyword evidence="2" id="KW-0812">Transmembrane</keyword>
<organism evidence="3 4">
    <name type="scientific">Phrynocephalus forsythii</name>
    <dbReference type="NCBI Taxonomy" id="171643"/>
    <lineage>
        <taxon>Eukaryota</taxon>
        <taxon>Metazoa</taxon>
        <taxon>Chordata</taxon>
        <taxon>Craniata</taxon>
        <taxon>Vertebrata</taxon>
        <taxon>Euteleostomi</taxon>
        <taxon>Lepidosauria</taxon>
        <taxon>Squamata</taxon>
        <taxon>Bifurcata</taxon>
        <taxon>Unidentata</taxon>
        <taxon>Episquamata</taxon>
        <taxon>Toxicofera</taxon>
        <taxon>Iguania</taxon>
        <taxon>Acrodonta</taxon>
        <taxon>Agamidae</taxon>
        <taxon>Agaminae</taxon>
        <taxon>Phrynocephalus</taxon>
    </lineage>
</organism>
<evidence type="ECO:0008006" key="5">
    <source>
        <dbReference type="Google" id="ProtNLM"/>
    </source>
</evidence>
<dbReference type="PANTHER" id="PTHR36132:SF1">
    <property type="entry name" value="TRANSMEMBRANE PROTEIN 221"/>
    <property type="match status" value="1"/>
</dbReference>
<dbReference type="PANTHER" id="PTHR36132">
    <property type="entry name" value="TRANSMEMBRANE PROTEIN 221"/>
    <property type="match status" value="1"/>
</dbReference>
<evidence type="ECO:0000256" key="2">
    <source>
        <dbReference type="SAM" id="Phobius"/>
    </source>
</evidence>
<dbReference type="InterPro" id="IPR029201">
    <property type="entry name" value="Jiraiya"/>
</dbReference>
<reference evidence="3" key="1">
    <citation type="journal article" date="2023" name="DNA Res.">
        <title>Chromosome-level genome assembly of Phrynocephalus forsythii using third-generation DNA sequencing and Hi-C analysis.</title>
        <authorList>
            <person name="Qi Y."/>
            <person name="Zhao W."/>
            <person name="Zhao Y."/>
            <person name="Niu C."/>
            <person name="Cao S."/>
            <person name="Zhang Y."/>
        </authorList>
    </citation>
    <scope>NUCLEOTIDE SEQUENCE</scope>
    <source>
        <tissue evidence="3">Muscle</tissue>
    </source>
</reference>
<accession>A0A9Q1AT02</accession>
<protein>
    <recommendedName>
        <fullName evidence="5">Transmembrane protein 221</fullName>
    </recommendedName>
</protein>
<keyword evidence="2" id="KW-0472">Membrane</keyword>
<keyword evidence="4" id="KW-1185">Reference proteome</keyword>
<dbReference type="Pfam" id="PF15038">
    <property type="entry name" value="Jiraiya"/>
    <property type="match status" value="1"/>
</dbReference>
<gene>
    <name evidence="3" type="ORF">JRQ81_008797</name>
</gene>
<keyword evidence="2" id="KW-1133">Transmembrane helix</keyword>
<evidence type="ECO:0000313" key="3">
    <source>
        <dbReference type="EMBL" id="KAJ7308270.1"/>
    </source>
</evidence>